<reference evidence="2" key="1">
    <citation type="submission" date="2014-09" db="EMBL/GenBank/DDBJ databases">
        <authorList>
            <person name="Magalhaes I.L.F."/>
            <person name="Oliveira U."/>
            <person name="Santos F.R."/>
            <person name="Vidigal T.H.D.A."/>
            <person name="Brescovit A.D."/>
            <person name="Santos A.J."/>
        </authorList>
    </citation>
    <scope>NUCLEOTIDE SEQUENCE</scope>
    <source>
        <tissue evidence="2">Shoot tissue taken approximately 20 cm above the soil surface</tissue>
    </source>
</reference>
<dbReference type="AlphaFoldDB" id="A0A0A8ZRD6"/>
<name>A0A0A8ZRD6_ARUDO</name>
<accession>A0A0A8ZRD6</accession>
<evidence type="ECO:0000256" key="1">
    <source>
        <dbReference type="SAM" id="MobiDB-lite"/>
    </source>
</evidence>
<dbReference type="EMBL" id="GBRH01257657">
    <property type="protein sequence ID" value="JAD40238.1"/>
    <property type="molecule type" value="Transcribed_RNA"/>
</dbReference>
<reference evidence="2" key="2">
    <citation type="journal article" date="2015" name="Data Brief">
        <title>Shoot transcriptome of the giant reed, Arundo donax.</title>
        <authorList>
            <person name="Barrero R.A."/>
            <person name="Guerrero F.D."/>
            <person name="Moolhuijzen P."/>
            <person name="Goolsby J.A."/>
            <person name="Tidwell J."/>
            <person name="Bellgard S.E."/>
            <person name="Bellgard M.I."/>
        </authorList>
    </citation>
    <scope>NUCLEOTIDE SEQUENCE</scope>
    <source>
        <tissue evidence="2">Shoot tissue taken approximately 20 cm above the soil surface</tissue>
    </source>
</reference>
<feature type="region of interest" description="Disordered" evidence="1">
    <location>
        <begin position="76"/>
        <end position="96"/>
    </location>
</feature>
<protein>
    <submittedName>
        <fullName evidence="2">Uncharacterized protein</fullName>
    </submittedName>
</protein>
<proteinExistence type="predicted"/>
<sequence>MSNCCVVIQILDKCEELQPLCAAKRLLRDLVRNSYQAQASLLVTYWRQRGKIRRCRLGDENTSFPSQCYCQITTESDQGPRSGWYSGVQSRQQRKGPSRFLQESAWVSAAYICSV</sequence>
<evidence type="ECO:0000313" key="2">
    <source>
        <dbReference type="EMBL" id="JAD40238.1"/>
    </source>
</evidence>
<organism evidence="2">
    <name type="scientific">Arundo donax</name>
    <name type="common">Giant reed</name>
    <name type="synonym">Donax arundinaceus</name>
    <dbReference type="NCBI Taxonomy" id="35708"/>
    <lineage>
        <taxon>Eukaryota</taxon>
        <taxon>Viridiplantae</taxon>
        <taxon>Streptophyta</taxon>
        <taxon>Embryophyta</taxon>
        <taxon>Tracheophyta</taxon>
        <taxon>Spermatophyta</taxon>
        <taxon>Magnoliopsida</taxon>
        <taxon>Liliopsida</taxon>
        <taxon>Poales</taxon>
        <taxon>Poaceae</taxon>
        <taxon>PACMAD clade</taxon>
        <taxon>Arundinoideae</taxon>
        <taxon>Arundineae</taxon>
        <taxon>Arundo</taxon>
    </lineage>
</organism>